<dbReference type="FunFam" id="3.80.10.10:FF:000095">
    <property type="entry name" value="LRR receptor-like serine/threonine-protein kinase GSO1"/>
    <property type="match status" value="1"/>
</dbReference>
<feature type="compositionally biased region" description="Polar residues" evidence="4">
    <location>
        <begin position="1"/>
        <end position="17"/>
    </location>
</feature>
<feature type="region of interest" description="Disordered" evidence="4">
    <location>
        <begin position="172"/>
        <end position="206"/>
    </location>
</feature>
<gene>
    <name evidence="6" type="ORF">SEMRO_904_G218420.1</name>
</gene>
<dbReference type="PANTHER" id="PTHR46662">
    <property type="entry name" value="DI-GLUCOSE BINDING PROTEIN WITH LEUCINE-RICH REPEAT DOMAIN-CONTAINING PROTEIN"/>
    <property type="match status" value="1"/>
</dbReference>
<keyword evidence="1" id="KW-0433">Leucine-rich repeat</keyword>
<reference evidence="6" key="1">
    <citation type="submission" date="2020-06" db="EMBL/GenBank/DDBJ databases">
        <authorList>
            <consortium name="Plant Systems Biology data submission"/>
        </authorList>
    </citation>
    <scope>NUCLEOTIDE SEQUENCE</scope>
    <source>
        <strain evidence="6">D6</strain>
    </source>
</reference>
<dbReference type="SUPFAM" id="SSF52058">
    <property type="entry name" value="L domain-like"/>
    <property type="match status" value="2"/>
</dbReference>
<feature type="region of interest" description="Disordered" evidence="4">
    <location>
        <begin position="1"/>
        <end position="32"/>
    </location>
</feature>
<dbReference type="InterPro" id="IPR032675">
    <property type="entry name" value="LRR_dom_sf"/>
</dbReference>
<dbReference type="EMBL" id="CAICTM010000902">
    <property type="protein sequence ID" value="CAB9518078.1"/>
    <property type="molecule type" value="Genomic_DNA"/>
</dbReference>
<dbReference type="GO" id="GO:0016301">
    <property type="term" value="F:kinase activity"/>
    <property type="evidence" value="ECO:0007669"/>
    <property type="project" value="UniProtKB-KW"/>
</dbReference>
<evidence type="ECO:0000256" key="3">
    <source>
        <dbReference type="ARBA" id="ARBA00023136"/>
    </source>
</evidence>
<evidence type="ECO:0000256" key="1">
    <source>
        <dbReference type="ARBA" id="ARBA00022614"/>
    </source>
</evidence>
<feature type="compositionally biased region" description="Polar residues" evidence="4">
    <location>
        <begin position="193"/>
        <end position="206"/>
    </location>
</feature>
<evidence type="ECO:0000256" key="5">
    <source>
        <dbReference type="SAM" id="Phobius"/>
    </source>
</evidence>
<proteinExistence type="predicted"/>
<keyword evidence="2" id="KW-0677">Repeat</keyword>
<keyword evidence="5" id="KW-0812">Transmembrane</keyword>
<keyword evidence="6" id="KW-0675">Receptor</keyword>
<evidence type="ECO:0000256" key="2">
    <source>
        <dbReference type="ARBA" id="ARBA00022737"/>
    </source>
</evidence>
<dbReference type="AlphaFoldDB" id="A0A9N8HK12"/>
<feature type="transmembrane region" description="Helical" evidence="5">
    <location>
        <begin position="241"/>
        <end position="263"/>
    </location>
</feature>
<dbReference type="Gene3D" id="3.80.10.10">
    <property type="entry name" value="Ribonuclease Inhibitor"/>
    <property type="match status" value="2"/>
</dbReference>
<keyword evidence="3 5" id="KW-0472">Membrane</keyword>
<keyword evidence="6" id="KW-0808">Transferase</keyword>
<dbReference type="PANTHER" id="PTHR46662:SF104">
    <property type="entry name" value="GPI-ANCHORED ADHESIN-LIKE PROTEIN PGA55-RELATED"/>
    <property type="match status" value="1"/>
</dbReference>
<evidence type="ECO:0000256" key="4">
    <source>
        <dbReference type="SAM" id="MobiDB-lite"/>
    </source>
</evidence>
<name>A0A9N8HK12_9STRA</name>
<keyword evidence="6" id="KW-0418">Kinase</keyword>
<keyword evidence="7" id="KW-1185">Reference proteome</keyword>
<organism evidence="6 7">
    <name type="scientific">Seminavis robusta</name>
    <dbReference type="NCBI Taxonomy" id="568900"/>
    <lineage>
        <taxon>Eukaryota</taxon>
        <taxon>Sar</taxon>
        <taxon>Stramenopiles</taxon>
        <taxon>Ochrophyta</taxon>
        <taxon>Bacillariophyta</taxon>
        <taxon>Bacillariophyceae</taxon>
        <taxon>Bacillariophycidae</taxon>
        <taxon>Naviculales</taxon>
        <taxon>Naviculaceae</taxon>
        <taxon>Seminavis</taxon>
    </lineage>
</organism>
<accession>A0A9N8HK12</accession>
<comment type="caution">
    <text evidence="6">The sequence shown here is derived from an EMBL/GenBank/DDBJ whole genome shotgun (WGS) entry which is preliminary data.</text>
</comment>
<protein>
    <submittedName>
        <fullName evidence="6">LRR receptor-like serine threonine-protein kinase</fullName>
    </submittedName>
</protein>
<dbReference type="Pfam" id="PF00560">
    <property type="entry name" value="LRR_1"/>
    <property type="match status" value="1"/>
</dbReference>
<keyword evidence="5" id="KW-1133">Transmembrane helix</keyword>
<dbReference type="Proteomes" id="UP001153069">
    <property type="component" value="Unassembled WGS sequence"/>
</dbReference>
<evidence type="ECO:0000313" key="7">
    <source>
        <dbReference type="Proteomes" id="UP001153069"/>
    </source>
</evidence>
<sequence length="892" mass="97299">MEQNNEDQAPSRASSRANLPEEDAQPRATGMPPMRAEMVAADAAVRQKEGVLRVSSGVRPLPEELKELMMQAGTIHDTTNIAVGQELTSAHDTNAPPQLRVVSPEATTTGPVTTTGTGTTIGTSGDDISKNLKIADKVAVGVQNLQPAVDMTTLYRDNQHRRRQQAFPGAYNVAGLQPGNANPNRDAAEPNASPDSPTHDNNNNQGLAVAQPVADDDLEDARPVLPENEAARLAKRKQTNFMITIGSLCAIAVVVFLIIFFVVEGEKDKSPTIVVQAPAAEESNSTAFGNSTLESIHRTPPQILIELLPSETLPYLDSSGSAQARAFQWVTEDPQFDTYSEKRLQQRFALATFFYSTGGDGDGWGSKTNWLNASVHECHWDYFMPDNRHYQNQPGIRHYDYQYIDGPCVPSNESMVANNYSVATDVAFHDDYLYLALVGQELRGEIPPEITMLTSLLMIQLQDTAMEGHIPTILTNLTGLRELHLYRSAYTGTIPSQLALLTDLSLLTIGGNEGIQGSMPSEIGLLSDLETLMIVESNVTGTIPIEYTGLHPLNFMVYQNQLTGTIHTEFGLFSRVEWFMISENQLNSTIPTELGLMENVKTLYAYMLNLIGTIPSELGLLKSIKQIYIDINALTGTIPTELGLPNETFWRIAVGDNLLTGTIPSELGLLTECHNLQAARNFLTGAIPREVAAMPAMEYFSLQDNQFSGTLPSELFYNGSKMYRFWLENNEITGSIPEEIGYWSSLWRMRVDGNRMTGSLPSEIGSLAKSLVRLNVGSNQFSGKIPSEIGNLLKLKEFSAGDNGLTGTLPAELALLVTEGKLKVLNLTSNEGLLGAIPNDFCLLIADPALNNVLEFDCGALCGCHCSCDNVSSFALYGENGTFLADMKGGWV</sequence>
<dbReference type="InterPro" id="IPR001611">
    <property type="entry name" value="Leu-rich_rpt"/>
</dbReference>
<evidence type="ECO:0000313" key="6">
    <source>
        <dbReference type="EMBL" id="CAB9518078.1"/>
    </source>
</evidence>